<proteinExistence type="predicted"/>
<comment type="caution">
    <text evidence="1">The sequence shown here is derived from an EMBL/GenBank/DDBJ whole genome shotgun (WGS) entry which is preliminary data.</text>
</comment>
<dbReference type="EMBL" id="JAMB01000013">
    <property type="protein sequence ID" value="ETX09871.1"/>
    <property type="molecule type" value="Genomic_DNA"/>
</dbReference>
<dbReference type="eggNOG" id="COG2906">
    <property type="taxonomic scope" value="Bacteria"/>
</dbReference>
<keyword evidence="2" id="KW-1185">Reference proteome</keyword>
<gene>
    <name evidence="1" type="ORF">MUS1_05265</name>
</gene>
<protein>
    <submittedName>
        <fullName evidence="1">Bacterioferritin</fullName>
    </submittedName>
</protein>
<accession>X7E3Z2</accession>
<dbReference type="PATRIC" id="fig|1122207.3.peg.2667"/>
<dbReference type="Proteomes" id="UP000054058">
    <property type="component" value="Unassembled WGS sequence"/>
</dbReference>
<dbReference type="STRING" id="1122207.MUS1_05265"/>
<reference evidence="1 2" key="1">
    <citation type="submission" date="2014-01" db="EMBL/GenBank/DDBJ databases">
        <title>Marinomonas ushuaiensis DSM 15871 Genome Sequencing.</title>
        <authorList>
            <person name="Lai Q."/>
            <person name="Shao Z.S."/>
        </authorList>
    </citation>
    <scope>NUCLEOTIDE SEQUENCE [LARGE SCALE GENOMIC DNA]</scope>
    <source>
        <strain evidence="1 2">DSM 15871</strain>
    </source>
</reference>
<dbReference type="AlphaFoldDB" id="X7E3Z2"/>
<evidence type="ECO:0000313" key="2">
    <source>
        <dbReference type="Proteomes" id="UP000054058"/>
    </source>
</evidence>
<name>X7E3Z2_9GAMM</name>
<organism evidence="1 2">
    <name type="scientific">Marinomonas ushuaiensis DSM 15871</name>
    <dbReference type="NCBI Taxonomy" id="1122207"/>
    <lineage>
        <taxon>Bacteria</taxon>
        <taxon>Pseudomonadati</taxon>
        <taxon>Pseudomonadota</taxon>
        <taxon>Gammaproteobacteria</taxon>
        <taxon>Oceanospirillales</taxon>
        <taxon>Oceanospirillaceae</taxon>
        <taxon>Marinomonas</taxon>
    </lineage>
</organism>
<sequence>MRALYKEHSIGSQCGKCCQCAKKLLNNELIKIAENQYQVA</sequence>
<evidence type="ECO:0000313" key="1">
    <source>
        <dbReference type="EMBL" id="ETX09871.1"/>
    </source>
</evidence>